<dbReference type="PANTHER" id="PTHR46321:SF1">
    <property type="entry name" value="KIF-BINDING PROTEIN"/>
    <property type="match status" value="1"/>
</dbReference>
<keyword evidence="4" id="KW-0963">Cytoplasm</keyword>
<dbReference type="Pfam" id="PF12309">
    <property type="entry name" value="KBP_C"/>
    <property type="match status" value="1"/>
</dbReference>
<dbReference type="OrthoDB" id="409897at2759"/>
<gene>
    <name evidence="6" type="ORF">LSTR_LSTR001073</name>
</gene>
<dbReference type="GO" id="GO:1990535">
    <property type="term" value="P:neuron projection maintenance"/>
    <property type="evidence" value="ECO:0007669"/>
    <property type="project" value="TreeGrafter"/>
</dbReference>
<evidence type="ECO:0000256" key="1">
    <source>
        <dbReference type="ARBA" id="ARBA00004245"/>
    </source>
</evidence>
<proteinExistence type="inferred from homology"/>
<name>A0A482X1L7_LAOST</name>
<comment type="caution">
    <text evidence="6">The sequence shown here is derived from an EMBL/GenBank/DDBJ whole genome shotgun (WGS) entry which is preliminary data.</text>
</comment>
<dbReference type="Gene3D" id="1.25.40.10">
    <property type="entry name" value="Tetratricopeptide repeat domain"/>
    <property type="match status" value="1"/>
</dbReference>
<dbReference type="InterPro" id="IPR022083">
    <property type="entry name" value="KBP"/>
</dbReference>
<dbReference type="SMR" id="A0A482X1L7"/>
<evidence type="ECO:0000256" key="4">
    <source>
        <dbReference type="ARBA" id="ARBA00022490"/>
    </source>
</evidence>
<evidence type="ECO:0000313" key="6">
    <source>
        <dbReference type="EMBL" id="RZF39552.1"/>
    </source>
</evidence>
<dbReference type="SUPFAM" id="SSF48452">
    <property type="entry name" value="TPR-like"/>
    <property type="match status" value="1"/>
</dbReference>
<protein>
    <recommendedName>
        <fullName evidence="3">KIF-binding protein</fullName>
    </recommendedName>
</protein>
<sequence length="585" mass="67371">MSKTTVVSQDFFIDLREKYDKVETLLREANQDPQSEPYKSKYAALEILLEVKSKLVSVLDDLRSSDSSYDELTAMLGAVWVSLGTISVDTEEWSTGEEQLTNCLKLLEDNAMQPNKILIVLGAFNQLGILWSNRGDYEKSHKYLSSAEELYRNYKNTCEEPPIEISDLFSAVNKPPPQTKYDAPLEKLHTLTLYYLAQIHATLGNVVKSAIYCHNTLRRQLECEKHDMVDWALNAATLAQFIMEKNAFQLARHHLAAASCVLEQYENTLSTNDVNEEQRGYLLEQYNHRSADVARCWAKYGIVLLSVSFDRLTSDDYVDTSVTEPEFLEMQFSTLELSTYESQITANYVLVFDDAKKVFHNALSWLNKAQDFYTLENHASDHVSIVQDMSELYKNLALFDEDIARKCKLHKKRIVMLEAVISELNPKYYLNACRNLWFELAGTYSTMFDLKQENLQENPENQTQHAVKKIHHLISKAIEAYNGFLDLLNDVKTKKPPAEFSSDLVRPALLSYFYLGHLHSKLVIYNKELQLENRKKSYEYYKMVVDYCDAHEEARKSVEIELAACREMVELLPAVINKFTLRGNS</sequence>
<keyword evidence="7" id="KW-1185">Reference proteome</keyword>
<comment type="similarity">
    <text evidence="2">Belongs to the KIF-binding protein family.</text>
</comment>
<comment type="subcellular location">
    <subcellularLocation>
        <location evidence="1">Cytoplasm</location>
        <location evidence="1">Cytoskeleton</location>
    </subcellularLocation>
</comment>
<organism evidence="6 7">
    <name type="scientific">Laodelphax striatellus</name>
    <name type="common">Small brown planthopper</name>
    <name type="synonym">Delphax striatella</name>
    <dbReference type="NCBI Taxonomy" id="195883"/>
    <lineage>
        <taxon>Eukaryota</taxon>
        <taxon>Metazoa</taxon>
        <taxon>Ecdysozoa</taxon>
        <taxon>Arthropoda</taxon>
        <taxon>Hexapoda</taxon>
        <taxon>Insecta</taxon>
        <taxon>Pterygota</taxon>
        <taxon>Neoptera</taxon>
        <taxon>Paraneoptera</taxon>
        <taxon>Hemiptera</taxon>
        <taxon>Auchenorrhyncha</taxon>
        <taxon>Fulgoroidea</taxon>
        <taxon>Delphacidae</taxon>
        <taxon>Criomorphinae</taxon>
        <taxon>Laodelphax</taxon>
    </lineage>
</organism>
<dbReference type="GO" id="GO:0000226">
    <property type="term" value="P:microtubule cytoskeleton organization"/>
    <property type="evidence" value="ECO:0007669"/>
    <property type="project" value="TreeGrafter"/>
</dbReference>
<dbReference type="Proteomes" id="UP000291343">
    <property type="component" value="Unassembled WGS sequence"/>
</dbReference>
<keyword evidence="5" id="KW-0206">Cytoskeleton</keyword>
<evidence type="ECO:0000256" key="5">
    <source>
        <dbReference type="ARBA" id="ARBA00023212"/>
    </source>
</evidence>
<accession>A0A482X1L7</accession>
<dbReference type="STRING" id="195883.A0A482X1L7"/>
<dbReference type="GO" id="GO:0021952">
    <property type="term" value="P:central nervous system projection neuron axonogenesis"/>
    <property type="evidence" value="ECO:0007669"/>
    <property type="project" value="TreeGrafter"/>
</dbReference>
<dbReference type="InterPro" id="IPR011990">
    <property type="entry name" value="TPR-like_helical_dom_sf"/>
</dbReference>
<evidence type="ECO:0000256" key="3">
    <source>
        <dbReference type="ARBA" id="ARBA00016840"/>
    </source>
</evidence>
<dbReference type="InParanoid" id="A0A482X1L7"/>
<evidence type="ECO:0000256" key="2">
    <source>
        <dbReference type="ARBA" id="ARBA00010305"/>
    </source>
</evidence>
<dbReference type="PANTHER" id="PTHR46321">
    <property type="entry name" value="KIF1-BINDING PROTEIN"/>
    <property type="match status" value="1"/>
</dbReference>
<dbReference type="GO" id="GO:0005856">
    <property type="term" value="C:cytoskeleton"/>
    <property type="evidence" value="ECO:0007669"/>
    <property type="project" value="UniProtKB-SubCell"/>
</dbReference>
<evidence type="ECO:0000313" key="7">
    <source>
        <dbReference type="Proteomes" id="UP000291343"/>
    </source>
</evidence>
<dbReference type="EMBL" id="QKKF02019844">
    <property type="protein sequence ID" value="RZF39552.1"/>
    <property type="molecule type" value="Genomic_DNA"/>
</dbReference>
<dbReference type="AlphaFoldDB" id="A0A482X1L7"/>
<dbReference type="FunCoup" id="A0A482X1L7">
    <property type="interactions" value="1761"/>
</dbReference>
<reference evidence="6 7" key="1">
    <citation type="journal article" date="2017" name="Gigascience">
        <title>Genome sequence of the small brown planthopper, Laodelphax striatellus.</title>
        <authorList>
            <person name="Zhu J."/>
            <person name="Jiang F."/>
            <person name="Wang X."/>
            <person name="Yang P."/>
            <person name="Bao Y."/>
            <person name="Zhao W."/>
            <person name="Wang W."/>
            <person name="Lu H."/>
            <person name="Wang Q."/>
            <person name="Cui N."/>
            <person name="Li J."/>
            <person name="Chen X."/>
            <person name="Luo L."/>
            <person name="Yu J."/>
            <person name="Kang L."/>
            <person name="Cui F."/>
        </authorList>
    </citation>
    <scope>NUCLEOTIDE SEQUENCE [LARGE SCALE GENOMIC DNA]</scope>
    <source>
        <strain evidence="6">Lst14</strain>
    </source>
</reference>